<keyword evidence="2" id="KW-1035">Host cytoplasm</keyword>
<keyword evidence="1" id="KW-0167">Capsid protein</keyword>
<protein>
    <submittedName>
        <fullName evidence="3">Major capsid protein</fullName>
    </submittedName>
</protein>
<proteinExistence type="predicted"/>
<dbReference type="EMBL" id="BK015858">
    <property type="protein sequence ID" value="DAD69916.1"/>
    <property type="molecule type" value="Genomic_DNA"/>
</dbReference>
<name>A0A8S5LIL2_9CAUD</name>
<evidence type="ECO:0000256" key="1">
    <source>
        <dbReference type="ARBA" id="ARBA00022561"/>
    </source>
</evidence>
<sequence>MSAELNFFDTYILMAIVEEIVPKQTFFKDRYFPTGDDDIFASDKVLTEYRKGDRKMAAFVSSRAGDIPMERRGFEIHEYQPAFIAPSRLLTQDDLRKRGFGEAIYANSTPAQRAARLQRDDLSDMDIRITRREEWMAVQTMINNSCTMQSYIDDKTEGEKLYVQFYDTASDHAYTVSTKWNATDEKGAAFFSDVKNMCRKLSKRGLRAADLVIGSDVADAILALTDVKSLLDRNSGIIIGTIDQQLSPYDGVTYMGTLNFGGFRLNVICVDETYVDDSGAEQRYFPATSAMVTAPDCGHMMYGQITQIDYGSTDFSTYVAKRVPKFVLDQPNDRRKLRLAARPLAAPKNYCPYIYAANVVA</sequence>
<dbReference type="Gene3D" id="3.15.30.10">
    <property type="entry name" value="putative capsid protein of prophage domain like"/>
    <property type="match status" value="1"/>
</dbReference>
<dbReference type="Gene3D" id="3.30.1930.10">
    <property type="entry name" value="capsid protein of prophage domain"/>
    <property type="match status" value="1"/>
</dbReference>
<evidence type="ECO:0000313" key="3">
    <source>
        <dbReference type="EMBL" id="DAD69916.1"/>
    </source>
</evidence>
<reference evidence="3" key="1">
    <citation type="journal article" date="2021" name="Proc. Natl. Acad. Sci. U.S.A.">
        <title>A Catalog of Tens of Thousands of Viruses from Human Metagenomes Reveals Hidden Associations with Chronic Diseases.</title>
        <authorList>
            <person name="Tisza M.J."/>
            <person name="Buck C.B."/>
        </authorList>
    </citation>
    <scope>NUCLEOTIDE SEQUENCE</scope>
    <source>
        <strain evidence="3">CtFWA4</strain>
    </source>
</reference>
<evidence type="ECO:0000256" key="2">
    <source>
        <dbReference type="ARBA" id="ARBA00023200"/>
    </source>
</evidence>
<accession>A0A8S5LIL2</accession>
<dbReference type="InterPro" id="IPR005564">
    <property type="entry name" value="Major_capsid_GpE"/>
</dbReference>
<keyword evidence="1" id="KW-0946">Virion</keyword>
<dbReference type="Pfam" id="PF03864">
    <property type="entry name" value="Phage_cap_E"/>
    <property type="match status" value="1"/>
</dbReference>
<organism evidence="3">
    <name type="scientific">Caudovirales sp. ctFWA4</name>
    <dbReference type="NCBI Taxonomy" id="2827628"/>
    <lineage>
        <taxon>Viruses</taxon>
        <taxon>Duplodnaviria</taxon>
        <taxon>Heunggongvirae</taxon>
        <taxon>Uroviricota</taxon>
        <taxon>Caudoviricetes</taxon>
    </lineage>
</organism>
<dbReference type="GO" id="GO:0019028">
    <property type="term" value="C:viral capsid"/>
    <property type="evidence" value="ECO:0007669"/>
    <property type="project" value="UniProtKB-KW"/>
</dbReference>